<keyword evidence="7" id="KW-0406">Ion transport</keyword>
<reference evidence="12 13" key="1">
    <citation type="journal article" date="2015" name="Genome Announc.">
        <title>Expanding the biotechnology potential of lactobacilli through comparative genomics of 213 strains and associated genera.</title>
        <authorList>
            <person name="Sun Z."/>
            <person name="Harris H.M."/>
            <person name="McCann A."/>
            <person name="Guo C."/>
            <person name="Argimon S."/>
            <person name="Zhang W."/>
            <person name="Yang X."/>
            <person name="Jeffery I.B."/>
            <person name="Cooney J.C."/>
            <person name="Kagawa T.F."/>
            <person name="Liu W."/>
            <person name="Song Y."/>
            <person name="Salvetti E."/>
            <person name="Wrobel A."/>
            <person name="Rasinkangas P."/>
            <person name="Parkhill J."/>
            <person name="Rea M.C."/>
            <person name="O'Sullivan O."/>
            <person name="Ritari J."/>
            <person name="Douillard F.P."/>
            <person name="Paul Ross R."/>
            <person name="Yang R."/>
            <person name="Briner A.E."/>
            <person name="Felis G.E."/>
            <person name="de Vos W.M."/>
            <person name="Barrangou R."/>
            <person name="Klaenhammer T.R."/>
            <person name="Caufield P.W."/>
            <person name="Cui Y."/>
            <person name="Zhang H."/>
            <person name="O'Toole P.W."/>
        </authorList>
    </citation>
    <scope>NUCLEOTIDE SEQUENCE [LARGE SCALE GENOMIC DNA]</scope>
    <source>
        <strain evidence="12 13">DSM 13343</strain>
    </source>
</reference>
<keyword evidence="4 10" id="KW-0812">Transmembrane</keyword>
<evidence type="ECO:0000313" key="13">
    <source>
        <dbReference type="Proteomes" id="UP000051790"/>
    </source>
</evidence>
<dbReference type="GO" id="GO:0098719">
    <property type="term" value="P:sodium ion import across plasma membrane"/>
    <property type="evidence" value="ECO:0007669"/>
    <property type="project" value="TreeGrafter"/>
</dbReference>
<evidence type="ECO:0000256" key="8">
    <source>
        <dbReference type="ARBA" id="ARBA00023136"/>
    </source>
</evidence>
<keyword evidence="9" id="KW-0739">Sodium transport</keyword>
<keyword evidence="13" id="KW-1185">Reference proteome</keyword>
<evidence type="ECO:0000313" key="12">
    <source>
        <dbReference type="EMBL" id="KRL52451.1"/>
    </source>
</evidence>
<accession>A0A0R1RFR1</accession>
<dbReference type="GO" id="GO:0005886">
    <property type="term" value="C:plasma membrane"/>
    <property type="evidence" value="ECO:0007669"/>
    <property type="project" value="UniProtKB-SubCell"/>
</dbReference>
<evidence type="ECO:0000256" key="2">
    <source>
        <dbReference type="ARBA" id="ARBA00022448"/>
    </source>
</evidence>
<evidence type="ECO:0000256" key="6">
    <source>
        <dbReference type="ARBA" id="ARBA00023053"/>
    </source>
</evidence>
<feature type="transmembrane region" description="Helical" evidence="10">
    <location>
        <begin position="382"/>
        <end position="405"/>
    </location>
</feature>
<dbReference type="GO" id="GO:0015385">
    <property type="term" value="F:sodium:proton antiporter activity"/>
    <property type="evidence" value="ECO:0007669"/>
    <property type="project" value="InterPro"/>
</dbReference>
<comment type="caution">
    <text evidence="12">The sequence shown here is derived from an EMBL/GenBank/DDBJ whole genome shotgun (WGS) entry which is preliminary data.</text>
</comment>
<organism evidence="12 13">
    <name type="scientific">Lacticaseibacillus manihotivorans DSM 13343 = JCM 12514</name>
    <dbReference type="NCBI Taxonomy" id="1423769"/>
    <lineage>
        <taxon>Bacteria</taxon>
        <taxon>Bacillati</taxon>
        <taxon>Bacillota</taxon>
        <taxon>Bacilli</taxon>
        <taxon>Lactobacillales</taxon>
        <taxon>Lactobacillaceae</taxon>
        <taxon>Lacticaseibacillus</taxon>
    </lineage>
</organism>
<feature type="transmembrane region" description="Helical" evidence="10">
    <location>
        <begin position="316"/>
        <end position="334"/>
    </location>
</feature>
<feature type="transmembrane region" description="Helical" evidence="10">
    <location>
        <begin position="7"/>
        <end position="25"/>
    </location>
</feature>
<gene>
    <name evidence="12" type="ORF">FD01_GL002362</name>
</gene>
<keyword evidence="8 10" id="KW-0472">Membrane</keyword>
<name>A0A0R1RFR1_9LACO</name>
<evidence type="ECO:0000256" key="9">
    <source>
        <dbReference type="ARBA" id="ARBA00023201"/>
    </source>
</evidence>
<keyword evidence="5 10" id="KW-1133">Transmembrane helix</keyword>
<dbReference type="GO" id="GO:0015386">
    <property type="term" value="F:potassium:proton antiporter activity"/>
    <property type="evidence" value="ECO:0007669"/>
    <property type="project" value="TreeGrafter"/>
</dbReference>
<protein>
    <submittedName>
        <fullName evidence="12">NhaP-type Na H and K H antiporter</fullName>
    </submittedName>
</protein>
<dbReference type="PANTHER" id="PTHR10110:SF86">
    <property type="entry name" value="SODIUM_HYDROGEN EXCHANGER 7"/>
    <property type="match status" value="1"/>
</dbReference>
<feature type="domain" description="Cation/H+ exchanger transmembrane" evidence="11">
    <location>
        <begin position="12"/>
        <end position="405"/>
    </location>
</feature>
<feature type="transmembrane region" description="Helical" evidence="10">
    <location>
        <begin position="83"/>
        <end position="106"/>
    </location>
</feature>
<dbReference type="PATRIC" id="fig|1423769.4.peg.2548"/>
<feature type="transmembrane region" description="Helical" evidence="10">
    <location>
        <begin position="346"/>
        <end position="370"/>
    </location>
</feature>
<dbReference type="PANTHER" id="PTHR10110">
    <property type="entry name" value="SODIUM/HYDROGEN EXCHANGER"/>
    <property type="match status" value="1"/>
</dbReference>
<evidence type="ECO:0000256" key="5">
    <source>
        <dbReference type="ARBA" id="ARBA00022989"/>
    </source>
</evidence>
<evidence type="ECO:0000256" key="10">
    <source>
        <dbReference type="SAM" id="Phobius"/>
    </source>
</evidence>
<dbReference type="Gene3D" id="6.10.140.1330">
    <property type="match status" value="1"/>
</dbReference>
<evidence type="ECO:0000256" key="4">
    <source>
        <dbReference type="ARBA" id="ARBA00022692"/>
    </source>
</evidence>
<dbReference type="AlphaFoldDB" id="A0A0R1RFR1"/>
<feature type="transmembrane region" description="Helical" evidence="10">
    <location>
        <begin position="276"/>
        <end position="296"/>
    </location>
</feature>
<evidence type="ECO:0000256" key="7">
    <source>
        <dbReference type="ARBA" id="ARBA00023065"/>
    </source>
</evidence>
<dbReference type="RefSeq" id="WP_056962461.1">
    <property type="nucleotide sequence ID" value="NZ_AZEU01000036.1"/>
</dbReference>
<evidence type="ECO:0000256" key="3">
    <source>
        <dbReference type="ARBA" id="ARBA00022475"/>
    </source>
</evidence>
<feature type="transmembrane region" description="Helical" evidence="10">
    <location>
        <begin position="31"/>
        <end position="50"/>
    </location>
</feature>
<evidence type="ECO:0000259" key="11">
    <source>
        <dbReference type="Pfam" id="PF00999"/>
    </source>
</evidence>
<dbReference type="GO" id="GO:0051453">
    <property type="term" value="P:regulation of intracellular pH"/>
    <property type="evidence" value="ECO:0007669"/>
    <property type="project" value="TreeGrafter"/>
</dbReference>
<dbReference type="Pfam" id="PF00999">
    <property type="entry name" value="Na_H_Exchanger"/>
    <property type="match status" value="1"/>
</dbReference>
<sequence>MHLIEAIILLLILVITSNVINHYLVAVPVSLIQITLGLVVALVFHVEVAMNTDWFMLVFTAPLLFNDGRHFPKRELWALRGPIIGNAIFLVFATTFIGGFFIHWLIPALPLAASLALAAILSPTDPIAVQSIAQRVHLPKSILHLVSGESLINDASGLIGFKYGIAATVTGSFVATQAVGDFFFVAIVGAVAGLLMMLALNALRVWLLHQGINDVILHTVLNLTTPLVIYLAVDEGLHASGVIAVVVAGLLNNARGNRYVQALPELRIVTERTWDIVVYLLNGIIFLILGIELPVAMHATIAARDVNTFQALFDVVLIYLVVLGLRIAWVWGYQHLGHQDHVGFKTALLSGLSGVRGAITLVGVLAVPLTLANGDAFPARHLMLFIAAGFVILSLIVAVIGLPLLTASRTPLTLRGSTVSTDEDEVDGDAPRALTLAQAQRFLYQMAVRRIESERREGNQKPALDLITEYQNLIRRVDLQADTSEDDIPPIVKDELILRGIGLDGELKTLAEQKSTLDPKHYAKVKKHLVNRRADIDAMLAHRGRKTLRMHLAKWRLSLLQSSKRLIGLRHRNSAKAQAKLTLEKDLAKGGLKYLSAYLKRPDQRHHQYNRQVIYALIVQYRNRIASVKAIATHKSTQYEGQLQQLRAIALAAERAAIHELLTQGYIDAHLAQHLSQAVNNTETAAALSAEEA</sequence>
<comment type="subcellular location">
    <subcellularLocation>
        <location evidence="1">Cell membrane</location>
        <topology evidence="1">Multi-pass membrane protein</topology>
    </subcellularLocation>
</comment>
<dbReference type="InterPro" id="IPR018422">
    <property type="entry name" value="Cation/H_exchanger_CPA1"/>
</dbReference>
<dbReference type="EMBL" id="AZEU01000036">
    <property type="protein sequence ID" value="KRL52451.1"/>
    <property type="molecule type" value="Genomic_DNA"/>
</dbReference>
<feature type="transmembrane region" description="Helical" evidence="10">
    <location>
        <begin position="239"/>
        <end position="255"/>
    </location>
</feature>
<dbReference type="InterPro" id="IPR006153">
    <property type="entry name" value="Cation/H_exchanger_TM"/>
</dbReference>
<proteinExistence type="predicted"/>
<keyword evidence="3" id="KW-1003">Cell membrane</keyword>
<keyword evidence="2" id="KW-0813">Transport</keyword>
<evidence type="ECO:0000256" key="1">
    <source>
        <dbReference type="ARBA" id="ARBA00004651"/>
    </source>
</evidence>
<keyword evidence="6" id="KW-0915">Sodium</keyword>
<dbReference type="OrthoDB" id="9809206at2"/>
<feature type="transmembrane region" description="Helical" evidence="10">
    <location>
        <begin position="215"/>
        <end position="233"/>
    </location>
</feature>
<dbReference type="Proteomes" id="UP000051790">
    <property type="component" value="Unassembled WGS sequence"/>
</dbReference>
<feature type="transmembrane region" description="Helical" evidence="10">
    <location>
        <begin position="182"/>
        <end position="203"/>
    </location>
</feature>